<dbReference type="EMBL" id="MNCJ02000324">
    <property type="protein sequence ID" value="KAF5792964.1"/>
    <property type="molecule type" value="Genomic_DNA"/>
</dbReference>
<accession>A0A9K3NAI5</accession>
<reference evidence="2" key="2">
    <citation type="submission" date="2020-06" db="EMBL/GenBank/DDBJ databases">
        <title>Helianthus annuus Genome sequencing and assembly Release 2.</title>
        <authorList>
            <person name="Gouzy J."/>
            <person name="Langlade N."/>
            <person name="Munos S."/>
        </authorList>
    </citation>
    <scope>NUCLEOTIDE SEQUENCE</scope>
    <source>
        <tissue evidence="2">Leaves</tissue>
    </source>
</reference>
<evidence type="ECO:0000313" key="3">
    <source>
        <dbReference type="Proteomes" id="UP000215914"/>
    </source>
</evidence>
<keyword evidence="3" id="KW-1185">Reference proteome</keyword>
<reference evidence="2" key="1">
    <citation type="journal article" date="2017" name="Nature">
        <title>The sunflower genome provides insights into oil metabolism, flowering and Asterid evolution.</title>
        <authorList>
            <person name="Badouin H."/>
            <person name="Gouzy J."/>
            <person name="Grassa C.J."/>
            <person name="Murat F."/>
            <person name="Staton S.E."/>
            <person name="Cottret L."/>
            <person name="Lelandais-Briere C."/>
            <person name="Owens G.L."/>
            <person name="Carrere S."/>
            <person name="Mayjonade B."/>
            <person name="Legrand L."/>
            <person name="Gill N."/>
            <person name="Kane N.C."/>
            <person name="Bowers J.E."/>
            <person name="Hubner S."/>
            <person name="Bellec A."/>
            <person name="Berard A."/>
            <person name="Berges H."/>
            <person name="Blanchet N."/>
            <person name="Boniface M.C."/>
            <person name="Brunel D."/>
            <person name="Catrice O."/>
            <person name="Chaidir N."/>
            <person name="Claudel C."/>
            <person name="Donnadieu C."/>
            <person name="Faraut T."/>
            <person name="Fievet G."/>
            <person name="Helmstetter N."/>
            <person name="King M."/>
            <person name="Knapp S.J."/>
            <person name="Lai Z."/>
            <person name="Le Paslier M.C."/>
            <person name="Lippi Y."/>
            <person name="Lorenzon L."/>
            <person name="Mandel J.R."/>
            <person name="Marage G."/>
            <person name="Marchand G."/>
            <person name="Marquand E."/>
            <person name="Bret-Mestries E."/>
            <person name="Morien E."/>
            <person name="Nambeesan S."/>
            <person name="Nguyen T."/>
            <person name="Pegot-Espagnet P."/>
            <person name="Pouilly N."/>
            <person name="Raftis F."/>
            <person name="Sallet E."/>
            <person name="Schiex T."/>
            <person name="Thomas J."/>
            <person name="Vandecasteele C."/>
            <person name="Vares D."/>
            <person name="Vear F."/>
            <person name="Vautrin S."/>
            <person name="Crespi M."/>
            <person name="Mangin B."/>
            <person name="Burke J.M."/>
            <person name="Salse J."/>
            <person name="Munos S."/>
            <person name="Vincourt P."/>
            <person name="Rieseberg L.H."/>
            <person name="Langlade N.B."/>
        </authorList>
    </citation>
    <scope>NUCLEOTIDE SEQUENCE</scope>
    <source>
        <tissue evidence="2">Leaves</tissue>
    </source>
</reference>
<feature type="compositionally biased region" description="Basic and acidic residues" evidence="1">
    <location>
        <begin position="20"/>
        <end position="31"/>
    </location>
</feature>
<gene>
    <name evidence="2" type="ORF">HanXRQr2_Chr09g0411971</name>
</gene>
<evidence type="ECO:0000256" key="1">
    <source>
        <dbReference type="SAM" id="MobiDB-lite"/>
    </source>
</evidence>
<protein>
    <submittedName>
        <fullName evidence="2">Uncharacterized protein</fullName>
    </submittedName>
</protein>
<dbReference type="AlphaFoldDB" id="A0A9K3NAI5"/>
<sequence>MVAYNKKQAMGGKDEDDDSDKSKSEVNNEEDRMMILTNPSLRLNSQMFICFVKSLFLSL</sequence>
<proteinExistence type="predicted"/>
<comment type="caution">
    <text evidence="2">The sequence shown here is derived from an EMBL/GenBank/DDBJ whole genome shotgun (WGS) entry which is preliminary data.</text>
</comment>
<evidence type="ECO:0000313" key="2">
    <source>
        <dbReference type="EMBL" id="KAF5792964.1"/>
    </source>
</evidence>
<dbReference type="Gramene" id="mRNA:HanXRQr2_Chr09g0411971">
    <property type="protein sequence ID" value="mRNA:HanXRQr2_Chr09g0411971"/>
    <property type="gene ID" value="HanXRQr2_Chr09g0411971"/>
</dbReference>
<organism evidence="2 3">
    <name type="scientific">Helianthus annuus</name>
    <name type="common">Common sunflower</name>
    <dbReference type="NCBI Taxonomy" id="4232"/>
    <lineage>
        <taxon>Eukaryota</taxon>
        <taxon>Viridiplantae</taxon>
        <taxon>Streptophyta</taxon>
        <taxon>Embryophyta</taxon>
        <taxon>Tracheophyta</taxon>
        <taxon>Spermatophyta</taxon>
        <taxon>Magnoliopsida</taxon>
        <taxon>eudicotyledons</taxon>
        <taxon>Gunneridae</taxon>
        <taxon>Pentapetalae</taxon>
        <taxon>asterids</taxon>
        <taxon>campanulids</taxon>
        <taxon>Asterales</taxon>
        <taxon>Asteraceae</taxon>
        <taxon>Asteroideae</taxon>
        <taxon>Heliantheae alliance</taxon>
        <taxon>Heliantheae</taxon>
        <taxon>Helianthus</taxon>
    </lineage>
</organism>
<feature type="region of interest" description="Disordered" evidence="1">
    <location>
        <begin position="1"/>
        <end position="31"/>
    </location>
</feature>
<dbReference type="Proteomes" id="UP000215914">
    <property type="component" value="Unassembled WGS sequence"/>
</dbReference>
<name>A0A9K3NAI5_HELAN</name>